<feature type="compositionally biased region" description="Basic and acidic residues" evidence="2">
    <location>
        <begin position="117"/>
        <end position="130"/>
    </location>
</feature>
<comment type="caution">
    <text evidence="4">The sequence shown here is derived from an EMBL/GenBank/DDBJ whole genome shotgun (WGS) entry which is preliminary data.</text>
</comment>
<accession>A0A6L6IDZ1</accession>
<evidence type="ECO:0000313" key="4">
    <source>
        <dbReference type="EMBL" id="MTH44931.1"/>
    </source>
</evidence>
<feature type="compositionally biased region" description="Polar residues" evidence="2">
    <location>
        <begin position="813"/>
        <end position="822"/>
    </location>
</feature>
<keyword evidence="5" id="KW-1185">Reference proteome</keyword>
<feature type="domain" description="Biofilm-associated protein BapA-like prefix-like" evidence="3">
    <location>
        <begin position="2"/>
        <end position="92"/>
    </location>
</feature>
<dbReference type="AlphaFoldDB" id="A0A6L6IDZ1"/>
<dbReference type="EMBL" id="WMJZ01000001">
    <property type="protein sequence ID" value="MTH44931.1"/>
    <property type="molecule type" value="Genomic_DNA"/>
</dbReference>
<proteinExistence type="predicted"/>
<dbReference type="Pfam" id="PF22783">
    <property type="entry name" value="BapA_N"/>
    <property type="match status" value="1"/>
</dbReference>
<evidence type="ECO:0000256" key="2">
    <source>
        <dbReference type="SAM" id="MobiDB-lite"/>
    </source>
</evidence>
<evidence type="ECO:0000313" key="5">
    <source>
        <dbReference type="Proteomes" id="UP000477739"/>
    </source>
</evidence>
<dbReference type="OrthoDB" id="6700206at2"/>
<keyword evidence="1" id="KW-0175">Coiled coil</keyword>
<reference evidence="4 5" key="1">
    <citation type="submission" date="2019-11" db="EMBL/GenBank/DDBJ databases">
        <title>Escherichia alba sp. nov. isolated from the gut of plastic-eating superworms Zophobas atratus.</title>
        <authorList>
            <person name="Yang Y."/>
        </authorList>
    </citation>
    <scope>NUCLEOTIDE SEQUENCE [LARGE SCALE GENOMIC DNA]</scope>
    <source>
        <strain evidence="5">BIT-B35</strain>
    </source>
</reference>
<gene>
    <name evidence="4" type="ORF">GJV78_01350</name>
</gene>
<dbReference type="InterPro" id="IPR048051">
    <property type="entry name" value="BapA-like_prefix-like"/>
</dbReference>
<evidence type="ECO:0000259" key="3">
    <source>
        <dbReference type="Pfam" id="PF22783"/>
    </source>
</evidence>
<sequence length="837" mass="87484">MKVALSKKMISGAQKDKDNLILLQKDGTKFIVEDFFKTEGGVKNKLILEEGGKAWEANYNAEHFAGLSFVPVKAADERPAPEAEGEVSTAVWLVPLVAVAAAGLGVAVYNHNNSDSHSSKHSGDSKEKQALDQAQNATVAKESELAQAQDALSEAMKAMQDDPTAATIGAVEEATATLKKAQEALNDANARLKSAVDAAKVLGIDTAAAEKTYAQAAADSANADALLVQAGELANTAVILTAEGANAAEAQVAKALESTSTAVDIANKQPAADAIDDAKAKLAASGQSLQALAAQIDLLTQQIAFAQQEGINVTQASARLKALQEQYAKDSALNDALADSIAQAEQSVLDLETAYKAVEDAEAALKVAIEQKAQAEDALTAALALKAEVLKDNRTDRIEEVNKAIEEANLTLIGARQAMEAANAAVAKANADVDNINPAVDAALKPQKVTPIDVDAVQPIDKGVQLAEQATIGEAIGTFVNGIGDSAAKVWDEVINSKPLEFLHSAASGIISGIDSVLNVLGTFVSGGASAIVSVVSALGFFITEPFAWAAKEVGVIWNKITEIPGGAVNVLFEAADAIFSGIGKGISDALQGMTLLDYINPTKWVGIVADVVGGVISNVASNVWKVISDIPGKILDYFVDGFTQIGGVWDDAWALKGQVFQDTINDVFKTLYESFIKNPLEKIVAPIMDTIKGLMSNPFESLEKLGSDILDVINSGIDVIKSALALPGKWFTGFVDLIKTVLESFADGKVTNGDGSELQEMLQTLLNKQTSDGSTEVKALLKSHDASGEINLSKLVPETAESKGAPLADHQPASSVTNYHSPSAADEMYSSLPVAA</sequence>
<feature type="region of interest" description="Disordered" evidence="2">
    <location>
        <begin position="802"/>
        <end position="822"/>
    </location>
</feature>
<dbReference type="PANTHER" id="PTHR23159:SF66">
    <property type="entry name" value="OS04G0158400 PROTEIN"/>
    <property type="match status" value="1"/>
</dbReference>
<dbReference type="PANTHER" id="PTHR23159">
    <property type="entry name" value="CENTROSOMAL PROTEIN 2"/>
    <property type="match status" value="1"/>
</dbReference>
<feature type="coiled-coil region" evidence="1">
    <location>
        <begin position="334"/>
        <end position="425"/>
    </location>
</feature>
<feature type="region of interest" description="Disordered" evidence="2">
    <location>
        <begin position="112"/>
        <end position="144"/>
    </location>
</feature>
<name>A0A6L6IDZ1_9ENTR</name>
<organism evidence="4 5">
    <name type="scientific">Intestinirhabdus alba</name>
    <dbReference type="NCBI Taxonomy" id="2899544"/>
    <lineage>
        <taxon>Bacteria</taxon>
        <taxon>Pseudomonadati</taxon>
        <taxon>Pseudomonadota</taxon>
        <taxon>Gammaproteobacteria</taxon>
        <taxon>Enterobacterales</taxon>
        <taxon>Enterobacteriaceae</taxon>
        <taxon>Intestinirhabdus</taxon>
    </lineage>
</organism>
<protein>
    <recommendedName>
        <fullName evidence="3">Biofilm-associated protein BapA-like prefix-like domain-containing protein</fullName>
    </recommendedName>
</protein>
<evidence type="ECO:0000256" key="1">
    <source>
        <dbReference type="SAM" id="Coils"/>
    </source>
</evidence>
<dbReference type="Proteomes" id="UP000477739">
    <property type="component" value="Unassembled WGS sequence"/>
</dbReference>